<dbReference type="Pfam" id="PF12585">
    <property type="entry name" value="DUF3759"/>
    <property type="match status" value="1"/>
</dbReference>
<evidence type="ECO:0000313" key="2">
    <source>
        <dbReference type="Proteomes" id="UP000184330"/>
    </source>
</evidence>
<dbReference type="EMBL" id="FJOG01000052">
    <property type="protein sequence ID" value="CZR68213.1"/>
    <property type="molecule type" value="Genomic_DNA"/>
</dbReference>
<evidence type="ECO:0000313" key="1">
    <source>
        <dbReference type="EMBL" id="CZR68213.1"/>
    </source>
</evidence>
<name>A0A1L7XT45_9HELO</name>
<gene>
    <name evidence="1" type="ORF">PAC_18112</name>
</gene>
<dbReference type="AlphaFoldDB" id="A0A1L7XT45"/>
<dbReference type="Proteomes" id="UP000184330">
    <property type="component" value="Unassembled WGS sequence"/>
</dbReference>
<keyword evidence="2" id="KW-1185">Reference proteome</keyword>
<reference evidence="1 2" key="1">
    <citation type="submission" date="2016-03" db="EMBL/GenBank/DDBJ databases">
        <authorList>
            <person name="Ploux O."/>
        </authorList>
    </citation>
    <scope>NUCLEOTIDE SEQUENCE [LARGE SCALE GENOMIC DNA]</scope>
    <source>
        <strain evidence="1 2">UAMH 11012</strain>
    </source>
</reference>
<dbReference type="OrthoDB" id="3474594at2759"/>
<dbReference type="InterPro" id="IPR022234">
    <property type="entry name" value="DUF3759"/>
</dbReference>
<protein>
    <submittedName>
        <fullName evidence="1">Uncharacterized protein</fullName>
    </submittedName>
</protein>
<organism evidence="1 2">
    <name type="scientific">Phialocephala subalpina</name>
    <dbReference type="NCBI Taxonomy" id="576137"/>
    <lineage>
        <taxon>Eukaryota</taxon>
        <taxon>Fungi</taxon>
        <taxon>Dikarya</taxon>
        <taxon>Ascomycota</taxon>
        <taxon>Pezizomycotina</taxon>
        <taxon>Leotiomycetes</taxon>
        <taxon>Helotiales</taxon>
        <taxon>Mollisiaceae</taxon>
        <taxon>Phialocephala</taxon>
        <taxon>Phialocephala fortinii species complex</taxon>
    </lineage>
</organism>
<sequence length="102" mass="11531">MSQANLTWEAARKAYEELESAFDAKSPTGDIVAGAIAYCVMIAFEYRPRKTEEPHVPEAFVKRMLGDCAATQIDTLLDEKGWHHLDAYKLKRTAEKHVGDLY</sequence>
<proteinExistence type="predicted"/>
<accession>A0A1L7XT45</accession>